<dbReference type="SUPFAM" id="SSF53335">
    <property type="entry name" value="S-adenosyl-L-methionine-dependent methyltransferases"/>
    <property type="match status" value="1"/>
</dbReference>
<organism evidence="1 2">
    <name type="scientific">Nonomuraea rubra</name>
    <dbReference type="NCBI Taxonomy" id="46180"/>
    <lineage>
        <taxon>Bacteria</taxon>
        <taxon>Bacillati</taxon>
        <taxon>Actinomycetota</taxon>
        <taxon>Actinomycetes</taxon>
        <taxon>Streptosporangiales</taxon>
        <taxon>Streptosporangiaceae</taxon>
        <taxon>Nonomuraea</taxon>
    </lineage>
</organism>
<keyword evidence="1" id="KW-0489">Methyltransferase</keyword>
<dbReference type="Proteomes" id="UP000565579">
    <property type="component" value="Unassembled WGS sequence"/>
</dbReference>
<protein>
    <submittedName>
        <fullName evidence="1">Trans-aconitate methyltransferase</fullName>
    </submittedName>
</protein>
<keyword evidence="1" id="KW-0808">Transferase</keyword>
<name>A0A7X0NRC4_9ACTN</name>
<dbReference type="EMBL" id="JACHMI010000001">
    <property type="protein sequence ID" value="MBB6548202.1"/>
    <property type="molecule type" value="Genomic_DNA"/>
</dbReference>
<reference evidence="1 2" key="1">
    <citation type="submission" date="2020-08" db="EMBL/GenBank/DDBJ databases">
        <title>Sequencing the genomes of 1000 actinobacteria strains.</title>
        <authorList>
            <person name="Klenk H.-P."/>
        </authorList>
    </citation>
    <scope>NUCLEOTIDE SEQUENCE [LARGE SCALE GENOMIC DNA]</scope>
    <source>
        <strain evidence="1 2">DSM 43768</strain>
    </source>
</reference>
<proteinExistence type="predicted"/>
<dbReference type="AlphaFoldDB" id="A0A7X0NRC4"/>
<keyword evidence="2" id="KW-1185">Reference proteome</keyword>
<dbReference type="GO" id="GO:0008168">
    <property type="term" value="F:methyltransferase activity"/>
    <property type="evidence" value="ECO:0007669"/>
    <property type="project" value="UniProtKB-KW"/>
</dbReference>
<gene>
    <name evidence="1" type="ORF">HD593_002997</name>
</gene>
<dbReference type="GO" id="GO:0032259">
    <property type="term" value="P:methylation"/>
    <property type="evidence" value="ECO:0007669"/>
    <property type="project" value="UniProtKB-KW"/>
</dbReference>
<sequence length="82" mass="8935">MRATFNRAADTYQDARPDYPPGLYADLLATTALEPPARLLEVGCGPGKATLPSEIRRRLAARPDGRLTRHWSAVLTVARCTG</sequence>
<accession>A0A7X0NRC4</accession>
<evidence type="ECO:0000313" key="2">
    <source>
        <dbReference type="Proteomes" id="UP000565579"/>
    </source>
</evidence>
<dbReference type="Gene3D" id="3.40.50.150">
    <property type="entry name" value="Vaccinia Virus protein VP39"/>
    <property type="match status" value="1"/>
</dbReference>
<evidence type="ECO:0000313" key="1">
    <source>
        <dbReference type="EMBL" id="MBB6548202.1"/>
    </source>
</evidence>
<dbReference type="RefSeq" id="WP_221524766.1">
    <property type="nucleotide sequence ID" value="NZ_JACHMI010000001.1"/>
</dbReference>
<dbReference type="InterPro" id="IPR029063">
    <property type="entry name" value="SAM-dependent_MTases_sf"/>
</dbReference>
<comment type="caution">
    <text evidence="1">The sequence shown here is derived from an EMBL/GenBank/DDBJ whole genome shotgun (WGS) entry which is preliminary data.</text>
</comment>